<dbReference type="STRING" id="374847.Kcr_0545"/>
<dbReference type="InParanoid" id="B1L4B9"/>
<evidence type="ECO:0008006" key="3">
    <source>
        <dbReference type="Google" id="ProtNLM"/>
    </source>
</evidence>
<dbReference type="SUPFAM" id="SSF46785">
    <property type="entry name" value="Winged helix' DNA-binding domain"/>
    <property type="match status" value="1"/>
</dbReference>
<dbReference type="Proteomes" id="UP000001686">
    <property type="component" value="Chromosome"/>
</dbReference>
<organism evidence="1 2">
    <name type="scientific">Korarchaeum cryptofilum (strain OPF8)</name>
    <dbReference type="NCBI Taxonomy" id="374847"/>
    <lineage>
        <taxon>Archaea</taxon>
        <taxon>Thermoproteota</taxon>
        <taxon>Candidatus Korarchaeia</taxon>
        <taxon>Candidatus Korarchaeales</taxon>
        <taxon>Candidatus Korarchaeaceae</taxon>
        <taxon>Candidatus Korarchaeum</taxon>
    </lineage>
</organism>
<dbReference type="EnsemblBacteria" id="ACB07298">
    <property type="protein sequence ID" value="ACB07298"/>
    <property type="gene ID" value="Kcr_0545"/>
</dbReference>
<keyword evidence="2" id="KW-1185">Reference proteome</keyword>
<dbReference type="InterPro" id="IPR036390">
    <property type="entry name" value="WH_DNA-bd_sf"/>
</dbReference>
<evidence type="ECO:0000313" key="1">
    <source>
        <dbReference type="EMBL" id="ACB07298.1"/>
    </source>
</evidence>
<dbReference type="AlphaFoldDB" id="B1L4B9"/>
<evidence type="ECO:0000313" key="2">
    <source>
        <dbReference type="Proteomes" id="UP000001686"/>
    </source>
</evidence>
<protein>
    <recommendedName>
        <fullName evidence="3">HTH marR-type domain-containing protein</fullName>
    </recommendedName>
</protein>
<dbReference type="HOGENOM" id="CLU_1700262_0_0_2"/>
<sequence>MKPLQLQGANLRETFITGVFIYWYMFRPVHGLLLDALLSSPRGSSVNALANRLRGKVARSIVLREVRKLAEMGLVEISEDSRHKQRKIILPNEDLVHLSSKLIEMRSEGDALTGISRMISLLRDAKRRHSNRHLIDYLKYRIKEEFSAILEVIE</sequence>
<dbReference type="KEGG" id="kcr:Kcr_0545"/>
<proteinExistence type="predicted"/>
<reference evidence="1 2" key="1">
    <citation type="journal article" date="2008" name="Proc. Natl. Acad. Sci. U.S.A.">
        <title>A korarchaeal genome reveals new insights into the evolution of the Archaea.</title>
        <authorList>
            <person name="Elkins J.G."/>
            <person name="Podar M."/>
            <person name="Graham D.E."/>
            <person name="Makarova K.S."/>
            <person name="Wolf Y."/>
            <person name="Randau L."/>
            <person name="Hedlund B.P."/>
            <person name="Brochier-Armanet C."/>
            <person name="Kunin V."/>
            <person name="Anderson I."/>
            <person name="Lapidus A."/>
            <person name="Goltsman E."/>
            <person name="Barry K."/>
            <person name="Koonin E.V."/>
            <person name="Hugenholtz P."/>
            <person name="Kyrpides N."/>
            <person name="Wanner G."/>
            <person name="Richardson P."/>
            <person name="Keller M."/>
            <person name="Stetter K.O."/>
        </authorList>
    </citation>
    <scope>NUCLEOTIDE SEQUENCE [LARGE SCALE GENOMIC DNA]</scope>
    <source>
        <strain evidence="2">OPF8</strain>
    </source>
</reference>
<name>B1L4B9_KORCO</name>
<accession>B1L4B9</accession>
<dbReference type="EMBL" id="CP000968">
    <property type="protein sequence ID" value="ACB07298.1"/>
    <property type="molecule type" value="Genomic_DNA"/>
</dbReference>
<gene>
    <name evidence="1" type="ordered locus">Kcr_0545</name>
</gene>